<dbReference type="EMBL" id="JANQAO010000003">
    <property type="protein sequence ID" value="MDM5147852.1"/>
    <property type="molecule type" value="Genomic_DNA"/>
</dbReference>
<comment type="caution">
    <text evidence="1">The sequence shown here is derived from an EMBL/GenBank/DDBJ whole genome shotgun (WGS) entry which is preliminary data.</text>
</comment>
<evidence type="ECO:0000313" key="1">
    <source>
        <dbReference type="EMBL" id="MDM5147852.1"/>
    </source>
</evidence>
<keyword evidence="2" id="KW-1185">Reference proteome</keyword>
<protein>
    <submittedName>
        <fullName evidence="1">Uncharacterized protein</fullName>
    </submittedName>
</protein>
<accession>A0ABT7QMA1</accession>
<evidence type="ECO:0000313" key="2">
    <source>
        <dbReference type="Proteomes" id="UP001168167"/>
    </source>
</evidence>
<name>A0ABT7QMA1_9GAMM</name>
<proteinExistence type="predicted"/>
<gene>
    <name evidence="1" type="ORF">NQX30_05655</name>
</gene>
<sequence length="157" mass="16999">MREISLASTAAWNRMDVSDPPLLLVTLSAPDYQYGDPIRYVPDVLSIDSNGNTYSAFALQIGLPTDAAVPRATLTLGNVDKQIMPNIMDGSLRGAVIKLEVIRRSEPDVVEAEIDLIADSIRAEDDRIVCRLVNGAELGAAAVRINYNNNTAPGLFE</sequence>
<dbReference type="Proteomes" id="UP001168167">
    <property type="component" value="Unassembled WGS sequence"/>
</dbReference>
<organism evidence="1 2">
    <name type="scientific">Candidatus Doriopsillibacter californiensis</name>
    <dbReference type="NCBI Taxonomy" id="2970740"/>
    <lineage>
        <taxon>Bacteria</taxon>
        <taxon>Pseudomonadati</taxon>
        <taxon>Pseudomonadota</taxon>
        <taxon>Gammaproteobacteria</taxon>
        <taxon>Candidatus Tethybacterales</taxon>
        <taxon>Candidatus Persebacteraceae</taxon>
        <taxon>Candidatus Doriopsillibacter</taxon>
    </lineage>
</organism>
<reference evidence="1" key="2">
    <citation type="journal article" date="2023" name="Microbiome">
        <title>Synthase-selected sorting approach identifies a beta-lactone synthase in a nudibranch symbiotic bacterium.</title>
        <authorList>
            <person name="Dzunkova M."/>
            <person name="La Clair J.J."/>
            <person name="Tyml T."/>
            <person name="Doud D."/>
            <person name="Schulz F."/>
            <person name="Piquer-Esteban S."/>
            <person name="Porcel Sanchis D."/>
            <person name="Osborn A."/>
            <person name="Robinson D."/>
            <person name="Louie K.B."/>
            <person name="Bowen B.P."/>
            <person name="Bowers R.M."/>
            <person name="Lee J."/>
            <person name="Arnau V."/>
            <person name="Diaz-Villanueva W."/>
            <person name="Stepanauskas R."/>
            <person name="Gosliner T."/>
            <person name="Date S.V."/>
            <person name="Northen T.R."/>
            <person name="Cheng J.F."/>
            <person name="Burkart M.D."/>
            <person name="Woyke T."/>
        </authorList>
    </citation>
    <scope>NUCLEOTIDE SEQUENCE</scope>
    <source>
        <strain evidence="1">Df01</strain>
    </source>
</reference>
<reference evidence="1" key="1">
    <citation type="submission" date="2022-08" db="EMBL/GenBank/DDBJ databases">
        <authorList>
            <person name="Dzunkova M."/>
            <person name="La Clair J."/>
            <person name="Tyml T."/>
            <person name="Doud D."/>
            <person name="Schulz F."/>
            <person name="Piquer S."/>
            <person name="Porcel Sanchis D."/>
            <person name="Osborn A."/>
            <person name="Robinson D."/>
            <person name="Louie K.B."/>
            <person name="Bowen B.P."/>
            <person name="Bowers R."/>
            <person name="Lee J."/>
            <person name="Arnau Llombart V."/>
            <person name="Diaz Villanueva W."/>
            <person name="Gosliner T."/>
            <person name="Northen T."/>
            <person name="Cheng J.-F."/>
            <person name="Burkart M.D."/>
            <person name="Woyke T."/>
        </authorList>
    </citation>
    <scope>NUCLEOTIDE SEQUENCE</scope>
    <source>
        <strain evidence="1">Df01</strain>
    </source>
</reference>